<dbReference type="EMBL" id="JACIFF010000012">
    <property type="protein sequence ID" value="MBB4081058.1"/>
    <property type="molecule type" value="Genomic_DNA"/>
</dbReference>
<name>A0A840EGP5_9BACT</name>
<comment type="caution">
    <text evidence="2">The sequence shown here is derived from an EMBL/GenBank/DDBJ whole genome shotgun (WGS) entry which is preliminary data.</text>
</comment>
<dbReference type="Pfam" id="PF19313">
    <property type="entry name" value="DUF5916"/>
    <property type="match status" value="1"/>
</dbReference>
<reference evidence="2 3" key="1">
    <citation type="submission" date="2020-08" db="EMBL/GenBank/DDBJ databases">
        <title>Genomic Encyclopedia of Type Strains, Phase IV (KMG-IV): sequencing the most valuable type-strain genomes for metagenomic binning, comparative biology and taxonomic classification.</title>
        <authorList>
            <person name="Goeker M."/>
        </authorList>
    </citation>
    <scope>NUCLEOTIDE SEQUENCE [LARGE SCALE GENOMIC DNA]</scope>
    <source>
        <strain evidence="2 3">DSM 105137</strain>
    </source>
</reference>
<accession>A0A840EGP5</accession>
<organism evidence="2 3">
    <name type="scientific">Neolewinella aquimaris</name>
    <dbReference type="NCBI Taxonomy" id="1835722"/>
    <lineage>
        <taxon>Bacteria</taxon>
        <taxon>Pseudomonadati</taxon>
        <taxon>Bacteroidota</taxon>
        <taxon>Saprospiria</taxon>
        <taxon>Saprospirales</taxon>
        <taxon>Lewinellaceae</taxon>
        <taxon>Neolewinella</taxon>
    </lineage>
</organism>
<proteinExistence type="predicted"/>
<protein>
    <recommendedName>
        <fullName evidence="1">DUF5916 domain-containing protein</fullName>
    </recommendedName>
</protein>
<evidence type="ECO:0000259" key="1">
    <source>
        <dbReference type="Pfam" id="PF19313"/>
    </source>
</evidence>
<gene>
    <name evidence="2" type="ORF">GGR28_003705</name>
</gene>
<dbReference type="Gene3D" id="2.60.40.1190">
    <property type="match status" value="1"/>
</dbReference>
<feature type="domain" description="DUF5916" evidence="1">
    <location>
        <begin position="227"/>
        <end position="810"/>
    </location>
</feature>
<sequence>MQSTLTLAIFCLVTTHLIAQGKPTLEAVRTDESIKIDGILDEAVWAEVPAGGEFITLRPNPGLPASQRTEVKVAYDNRGIYFGAAMFDTSPDSILSELTERDDLGNTDFFGFVLDPYQSGINGFTFIVTPANVQFDAKQESGREDSNWDAVWVSSTSRTDEGWFAEVFIPYSALRFPSTAEQSWTVNFVRMLRRENEQSFWAEIDPNVDGFLNQSGTLTGLYDIKAPLRLQATPFVAVYGLQGREPNEKTTYGTSITGGMDVKLGLNDAFTLDMTLIPDFGEARSDDQILNLGPFEQRFDEQRAFFTEGTELFNKGGLFYSRRVGGRNFYQGRVYDELGEDEEIVNNPQRAKLYNATKISGRTAKGTGVGIFNAVEQESYATIRNAEGDERQVLTNPLTNYSVLTVDQNLPNNSSATLINTNVLREGAARDANVTGLLFDIHNKANEYAVRGELKHSRQYEPGNDRSGHALDLEIARISGQWTWEASYGEESDTYDVNDLGIIFANNSRFWSAELNYNQPKPFFNGYFLNGGGGVDLDYRRLFAPSRYVGTNLEGYVYATTKKFWNLNLWTEHDIGDQYDFFEPRVKGRYWRGPGYSNLGGWIGSDGRKKLRFSTNFNLNRWWDDTDRHSVSFNFNLRYRFSDRFSLSTYAWRGNYYNDVGYVNRETVSMGDLERTDIYFGTRDRNSVEAGFFGKYSFTANMTLNLRVRHYWSGVAYNRFNLLADDGTLTGTDYSTNHDQDFDAFNVDLIYRWRFAPGSDIFVVYKTNISDFDERQADTYFDSFSGLWGKDTPRSGSVSVKVVYWLDYASLFPR</sequence>
<dbReference type="SUPFAM" id="SSF49344">
    <property type="entry name" value="CBD9-like"/>
    <property type="match status" value="1"/>
</dbReference>
<dbReference type="RefSeq" id="WP_183497286.1">
    <property type="nucleotide sequence ID" value="NZ_JACIFF010000012.1"/>
</dbReference>
<dbReference type="Proteomes" id="UP000576209">
    <property type="component" value="Unassembled WGS sequence"/>
</dbReference>
<dbReference type="InterPro" id="IPR045670">
    <property type="entry name" value="DUF5916"/>
</dbReference>
<evidence type="ECO:0000313" key="3">
    <source>
        <dbReference type="Proteomes" id="UP000576209"/>
    </source>
</evidence>
<evidence type="ECO:0000313" key="2">
    <source>
        <dbReference type="EMBL" id="MBB4081058.1"/>
    </source>
</evidence>
<dbReference type="AlphaFoldDB" id="A0A840EGP5"/>
<keyword evidence="3" id="KW-1185">Reference proteome</keyword>
<dbReference type="CDD" id="cd09618">
    <property type="entry name" value="CBM9_like_2"/>
    <property type="match status" value="1"/>
</dbReference>